<sequence>MAEGVKQFSAADEMPMKAACVAENGKKEPPTPHTFTDNTVINEPERRVSIAWEIVDHLCRNSILSATLTTVSAASILKLILQTVGYGKGGPWRLGNYHHPFYIKLAEKYTYHAWLNEALYPCECF</sequence>
<accession>A0A084W8E8</accession>
<gene>
    <name evidence="1" type="ORF">ZHAS_00014481</name>
</gene>
<dbReference type="VEuPathDB" id="VectorBase:ASIC014481"/>
<dbReference type="EMBL" id="ATLV01021420">
    <property type="status" value="NOT_ANNOTATED_CDS"/>
    <property type="molecule type" value="Genomic_DNA"/>
</dbReference>
<keyword evidence="3" id="KW-1185">Reference proteome</keyword>
<dbReference type="EnsemblMetazoa" id="ASIC014481-RA">
    <property type="protein sequence ID" value="ASIC014481-PA"/>
    <property type="gene ID" value="ASIC014481"/>
</dbReference>
<reference evidence="1 3" key="1">
    <citation type="journal article" date="2014" name="BMC Genomics">
        <title>Genome sequence of Anopheles sinensis provides insight into genetics basis of mosquito competence for malaria parasites.</title>
        <authorList>
            <person name="Zhou D."/>
            <person name="Zhang D."/>
            <person name="Ding G."/>
            <person name="Shi L."/>
            <person name="Hou Q."/>
            <person name="Ye Y."/>
            <person name="Xu Y."/>
            <person name="Zhou H."/>
            <person name="Xiong C."/>
            <person name="Li S."/>
            <person name="Yu J."/>
            <person name="Hong S."/>
            <person name="Yu X."/>
            <person name="Zou P."/>
            <person name="Chen C."/>
            <person name="Chang X."/>
            <person name="Wang W."/>
            <person name="Lv Y."/>
            <person name="Sun Y."/>
            <person name="Ma L."/>
            <person name="Shen B."/>
            <person name="Zhu C."/>
        </authorList>
    </citation>
    <scope>NUCLEOTIDE SEQUENCE [LARGE SCALE GENOMIC DNA]</scope>
</reference>
<dbReference type="Proteomes" id="UP000030765">
    <property type="component" value="Unassembled WGS sequence"/>
</dbReference>
<dbReference type="AlphaFoldDB" id="A0A084W8E8"/>
<evidence type="ECO:0000313" key="1">
    <source>
        <dbReference type="EMBL" id="KFB46492.1"/>
    </source>
</evidence>
<evidence type="ECO:0000313" key="2">
    <source>
        <dbReference type="EnsemblMetazoa" id="ASIC014481-PA"/>
    </source>
</evidence>
<protein>
    <submittedName>
        <fullName evidence="1 2">Uncharacterized protein</fullName>
    </submittedName>
</protein>
<name>A0A084W8E8_ANOSI</name>
<dbReference type="EMBL" id="KE525318">
    <property type="protein sequence ID" value="KFB46492.1"/>
    <property type="molecule type" value="Genomic_DNA"/>
</dbReference>
<proteinExistence type="predicted"/>
<reference evidence="2" key="2">
    <citation type="submission" date="2020-05" db="UniProtKB">
        <authorList>
            <consortium name="EnsemblMetazoa"/>
        </authorList>
    </citation>
    <scope>IDENTIFICATION</scope>
</reference>
<organism evidence="1">
    <name type="scientific">Anopheles sinensis</name>
    <name type="common">Mosquito</name>
    <dbReference type="NCBI Taxonomy" id="74873"/>
    <lineage>
        <taxon>Eukaryota</taxon>
        <taxon>Metazoa</taxon>
        <taxon>Ecdysozoa</taxon>
        <taxon>Arthropoda</taxon>
        <taxon>Hexapoda</taxon>
        <taxon>Insecta</taxon>
        <taxon>Pterygota</taxon>
        <taxon>Neoptera</taxon>
        <taxon>Endopterygota</taxon>
        <taxon>Diptera</taxon>
        <taxon>Nematocera</taxon>
        <taxon>Culicoidea</taxon>
        <taxon>Culicidae</taxon>
        <taxon>Anophelinae</taxon>
        <taxon>Anopheles</taxon>
    </lineage>
</organism>
<evidence type="ECO:0000313" key="3">
    <source>
        <dbReference type="Proteomes" id="UP000030765"/>
    </source>
</evidence>